<protein>
    <submittedName>
        <fullName evidence="2">Uncharacterized protein</fullName>
    </submittedName>
</protein>
<feature type="compositionally biased region" description="Basic and acidic residues" evidence="1">
    <location>
        <begin position="1"/>
        <end position="11"/>
    </location>
</feature>
<evidence type="ECO:0000256" key="1">
    <source>
        <dbReference type="SAM" id="MobiDB-lite"/>
    </source>
</evidence>
<dbReference type="Proteomes" id="UP000314294">
    <property type="component" value="Unassembled WGS sequence"/>
</dbReference>
<proteinExistence type="predicted"/>
<name>A0A4Z2GRS6_9TELE</name>
<gene>
    <name evidence="2" type="ORF">EYF80_033469</name>
</gene>
<keyword evidence="3" id="KW-1185">Reference proteome</keyword>
<feature type="region of interest" description="Disordered" evidence="1">
    <location>
        <begin position="1"/>
        <end position="40"/>
    </location>
</feature>
<evidence type="ECO:0000313" key="2">
    <source>
        <dbReference type="EMBL" id="TNN56358.1"/>
    </source>
</evidence>
<sequence length="40" mass="4325">MEKALEREKQNRAQSDSVVKSPQSAALTEAGPEASEPEPQ</sequence>
<organism evidence="2 3">
    <name type="scientific">Liparis tanakae</name>
    <name type="common">Tanaka's snailfish</name>
    <dbReference type="NCBI Taxonomy" id="230148"/>
    <lineage>
        <taxon>Eukaryota</taxon>
        <taxon>Metazoa</taxon>
        <taxon>Chordata</taxon>
        <taxon>Craniata</taxon>
        <taxon>Vertebrata</taxon>
        <taxon>Euteleostomi</taxon>
        <taxon>Actinopterygii</taxon>
        <taxon>Neopterygii</taxon>
        <taxon>Teleostei</taxon>
        <taxon>Neoteleostei</taxon>
        <taxon>Acanthomorphata</taxon>
        <taxon>Eupercaria</taxon>
        <taxon>Perciformes</taxon>
        <taxon>Cottioidei</taxon>
        <taxon>Cottales</taxon>
        <taxon>Liparidae</taxon>
        <taxon>Liparis</taxon>
    </lineage>
</organism>
<dbReference type="AlphaFoldDB" id="A0A4Z2GRS6"/>
<feature type="compositionally biased region" description="Polar residues" evidence="1">
    <location>
        <begin position="12"/>
        <end position="26"/>
    </location>
</feature>
<dbReference type="EMBL" id="SRLO01000431">
    <property type="protein sequence ID" value="TNN56358.1"/>
    <property type="molecule type" value="Genomic_DNA"/>
</dbReference>
<reference evidence="2 3" key="1">
    <citation type="submission" date="2019-03" db="EMBL/GenBank/DDBJ databases">
        <title>First draft genome of Liparis tanakae, snailfish: a comprehensive survey of snailfish specific genes.</title>
        <authorList>
            <person name="Kim W."/>
            <person name="Song I."/>
            <person name="Jeong J.-H."/>
            <person name="Kim D."/>
            <person name="Kim S."/>
            <person name="Ryu S."/>
            <person name="Song J.Y."/>
            <person name="Lee S.K."/>
        </authorList>
    </citation>
    <scope>NUCLEOTIDE SEQUENCE [LARGE SCALE GENOMIC DNA]</scope>
    <source>
        <tissue evidence="2">Muscle</tissue>
    </source>
</reference>
<evidence type="ECO:0000313" key="3">
    <source>
        <dbReference type="Proteomes" id="UP000314294"/>
    </source>
</evidence>
<accession>A0A4Z2GRS6</accession>
<comment type="caution">
    <text evidence="2">The sequence shown here is derived from an EMBL/GenBank/DDBJ whole genome shotgun (WGS) entry which is preliminary data.</text>
</comment>